<dbReference type="AlphaFoldDB" id="A0AB40BNP6"/>
<dbReference type="Pfam" id="PF13966">
    <property type="entry name" value="zf-RVT"/>
    <property type="match status" value="1"/>
</dbReference>
<dbReference type="InterPro" id="IPR026960">
    <property type="entry name" value="RVT-Znf"/>
</dbReference>
<proteinExistence type="predicted"/>
<accession>A0AB40BNP6</accession>
<dbReference type="SUPFAM" id="SSF56672">
    <property type="entry name" value="DNA/RNA polymerases"/>
    <property type="match status" value="1"/>
</dbReference>
<dbReference type="Pfam" id="PF00078">
    <property type="entry name" value="RVT_1"/>
    <property type="match status" value="1"/>
</dbReference>
<dbReference type="Gene3D" id="3.60.10.10">
    <property type="entry name" value="Endonuclease/exonuclease/phosphatase"/>
    <property type="match status" value="1"/>
</dbReference>
<dbReference type="PANTHER" id="PTHR19446">
    <property type="entry name" value="REVERSE TRANSCRIPTASES"/>
    <property type="match status" value="1"/>
</dbReference>
<feature type="domain" description="Reverse transcriptase zinc-binding" evidence="2">
    <location>
        <begin position="622"/>
        <end position="670"/>
    </location>
</feature>
<dbReference type="Proteomes" id="UP001515500">
    <property type="component" value="Chromosome 7"/>
</dbReference>
<keyword evidence="3" id="KW-1185">Reference proteome</keyword>
<dbReference type="InterPro" id="IPR000477">
    <property type="entry name" value="RT_dom"/>
</dbReference>
<evidence type="ECO:0000259" key="1">
    <source>
        <dbReference type="Pfam" id="PF00078"/>
    </source>
</evidence>
<dbReference type="InterPro" id="IPR036691">
    <property type="entry name" value="Endo/exonu/phosph_ase_sf"/>
</dbReference>
<evidence type="ECO:0000313" key="3">
    <source>
        <dbReference type="Proteomes" id="UP001515500"/>
    </source>
</evidence>
<evidence type="ECO:0000259" key="2">
    <source>
        <dbReference type="Pfam" id="PF13966"/>
    </source>
</evidence>
<dbReference type="CDD" id="cd01650">
    <property type="entry name" value="RT_nLTR_like"/>
    <property type="match status" value="1"/>
</dbReference>
<dbReference type="RefSeq" id="XP_039129007.1">
    <property type="nucleotide sequence ID" value="XM_039273073.1"/>
</dbReference>
<sequence>MARALKRSFWEELWSCGGDPLIPWIICGDFNAIFSVEDKPSGAYNLQEICNANRFKWDLRLCKPPAVGRKFSWTNGQSDPIWVKLDRFLVNSCCSDRFPRMLQKSLLRLGSDHLPIRLEVGGHFSLPRSFRFEKVWFMADGFREMIQKWWEDLAPTGFGAFVISKKLAGLRKRLRVWAKESFGSIKLKKLNLLQELESLDIIKESRCLLPNEVVFEQHLLKSLETIHKQEEIYWRQRSRLQWLEEGDGNTKFFPCGGKREELPESYSWGDKAPGSDGFPIFFFKQSWETVKEDIFKLCEDFYDGRANLERINWANIALIPKVESPEHPRDYRPISLVNSSLKILSKILATRLGKVMDKLVDHAQLAFLKGRCILDNVATAEELTFSMKRRRLPGYILKVDFAKAFDLVDWEFLLELLKARGFGDKGLRQGDPLSLLLFILVTDMLSVMFNHALESKGGLEDLRIVKLILYIFEVCTGVVPEKAAVLTMNCATGLLPVIFLGIPISGGRPRKQDWERLIAKVRHRLSSWKCRQLSLGGRLMLVNSVLSVIPTWCMGRAPMNIWPELFSMSAQQNATFNDLGHLLGEQPFCEEEYIVQIREKWRSNGREEKDKKRWFLIGNRVFSKNRILLLENLEIRRCNTLPTATCVMCHAGVESVDHLFLQCSFAREVWGSFCRMLSFPEPPNSIRDLWLDWRGSMRPALRLSVDLVIKALVWNIWLARNDRIFNAKILSTHCTVLSINRMILSWFDALADNAKTKVEDTMAAVKRSLEFVGPRRQMDSEVDTAEEALEHTEE</sequence>
<reference evidence="4" key="1">
    <citation type="submission" date="2025-08" db="UniProtKB">
        <authorList>
            <consortium name="RefSeq"/>
        </authorList>
    </citation>
    <scope>IDENTIFICATION</scope>
</reference>
<name>A0AB40BNP6_DIOCR</name>
<gene>
    <name evidence="4" type="primary">LOC120265183</name>
</gene>
<protein>
    <submittedName>
        <fullName evidence="4">Uncharacterized protein LOC120265183</fullName>
    </submittedName>
</protein>
<feature type="domain" description="Reverse transcriptase" evidence="1">
    <location>
        <begin position="323"/>
        <end position="452"/>
    </location>
</feature>
<evidence type="ECO:0000313" key="4">
    <source>
        <dbReference type="RefSeq" id="XP_039129007.1"/>
    </source>
</evidence>
<organism evidence="3 4">
    <name type="scientific">Dioscorea cayennensis subsp. rotundata</name>
    <name type="common">White Guinea yam</name>
    <name type="synonym">Dioscorea rotundata</name>
    <dbReference type="NCBI Taxonomy" id="55577"/>
    <lineage>
        <taxon>Eukaryota</taxon>
        <taxon>Viridiplantae</taxon>
        <taxon>Streptophyta</taxon>
        <taxon>Embryophyta</taxon>
        <taxon>Tracheophyta</taxon>
        <taxon>Spermatophyta</taxon>
        <taxon>Magnoliopsida</taxon>
        <taxon>Liliopsida</taxon>
        <taxon>Dioscoreales</taxon>
        <taxon>Dioscoreaceae</taxon>
        <taxon>Dioscorea</taxon>
    </lineage>
</organism>
<dbReference type="SUPFAM" id="SSF56219">
    <property type="entry name" value="DNase I-like"/>
    <property type="match status" value="1"/>
</dbReference>
<dbReference type="InterPro" id="IPR043502">
    <property type="entry name" value="DNA/RNA_pol_sf"/>
</dbReference>
<dbReference type="GeneID" id="120265183"/>